<dbReference type="PRINTS" id="PR00320">
    <property type="entry name" value="GPROTEINBRPT"/>
</dbReference>
<evidence type="ECO:0000256" key="2">
    <source>
        <dbReference type="ARBA" id="ARBA00022737"/>
    </source>
</evidence>
<dbReference type="InterPro" id="IPR027417">
    <property type="entry name" value="P-loop_NTPase"/>
</dbReference>
<dbReference type="SUPFAM" id="SSF50978">
    <property type="entry name" value="WD40 repeat-like"/>
    <property type="match status" value="2"/>
</dbReference>
<feature type="repeat" description="WD" evidence="3">
    <location>
        <begin position="1000"/>
        <end position="1032"/>
    </location>
</feature>
<feature type="repeat" description="WD" evidence="3">
    <location>
        <begin position="1092"/>
        <end position="1121"/>
    </location>
</feature>
<dbReference type="Proteomes" id="UP000288429">
    <property type="component" value="Unassembled WGS sequence"/>
</dbReference>
<gene>
    <name evidence="7" type="ORF">CDV31_012714</name>
</gene>
<feature type="repeat" description="WD" evidence="3">
    <location>
        <begin position="751"/>
        <end position="792"/>
    </location>
</feature>
<dbReference type="CDD" id="cd00200">
    <property type="entry name" value="WD40"/>
    <property type="match status" value="1"/>
</dbReference>
<evidence type="ECO:0000313" key="8">
    <source>
        <dbReference type="Proteomes" id="UP000288429"/>
    </source>
</evidence>
<dbReference type="SMART" id="SM00320">
    <property type="entry name" value="WD40"/>
    <property type="match status" value="11"/>
</dbReference>
<protein>
    <recommendedName>
        <fullName evidence="6">NACHT domain-containing protein</fullName>
    </recommendedName>
</protein>
<dbReference type="Gene3D" id="3.40.50.300">
    <property type="entry name" value="P-loop containing nucleotide triphosphate hydrolases"/>
    <property type="match status" value="1"/>
</dbReference>
<feature type="repeat" description="WD" evidence="3">
    <location>
        <begin position="835"/>
        <end position="876"/>
    </location>
</feature>
<dbReference type="PROSITE" id="PS50294">
    <property type="entry name" value="WD_REPEATS_REGION"/>
    <property type="match status" value="6"/>
</dbReference>
<feature type="repeat" description="WD" evidence="3">
    <location>
        <begin position="793"/>
        <end position="834"/>
    </location>
</feature>
<name>A0A428T820_9HYPO</name>
<feature type="coiled-coil region" evidence="4">
    <location>
        <begin position="25"/>
        <end position="59"/>
    </location>
</feature>
<dbReference type="EMBL" id="NIZV01000241">
    <property type="protein sequence ID" value="RSL98180.1"/>
    <property type="molecule type" value="Genomic_DNA"/>
</dbReference>
<dbReference type="PANTHER" id="PTHR19848:SF8">
    <property type="entry name" value="F-BOX AND WD REPEAT DOMAIN CONTAINING 7"/>
    <property type="match status" value="1"/>
</dbReference>
<dbReference type="InterPro" id="IPR036322">
    <property type="entry name" value="WD40_repeat_dom_sf"/>
</dbReference>
<dbReference type="Pfam" id="PF00400">
    <property type="entry name" value="WD40"/>
    <property type="match status" value="7"/>
</dbReference>
<evidence type="ECO:0000256" key="3">
    <source>
        <dbReference type="PROSITE-ProRule" id="PRU00221"/>
    </source>
</evidence>
<feature type="repeat" description="WD" evidence="3">
    <location>
        <begin position="919"/>
        <end position="960"/>
    </location>
</feature>
<dbReference type="InterPro" id="IPR019775">
    <property type="entry name" value="WD40_repeat_CS"/>
</dbReference>
<dbReference type="InterPro" id="IPR020472">
    <property type="entry name" value="WD40_PAC1"/>
</dbReference>
<evidence type="ECO:0000256" key="1">
    <source>
        <dbReference type="ARBA" id="ARBA00022574"/>
    </source>
</evidence>
<keyword evidence="4" id="KW-0175">Coiled coil</keyword>
<evidence type="ECO:0000259" key="6">
    <source>
        <dbReference type="PROSITE" id="PS50837"/>
    </source>
</evidence>
<dbReference type="InterPro" id="IPR056884">
    <property type="entry name" value="NPHP3-like_N"/>
</dbReference>
<feature type="region of interest" description="Disordered" evidence="5">
    <location>
        <begin position="1281"/>
        <end position="1309"/>
    </location>
</feature>
<feature type="repeat" description="WD" evidence="3">
    <location>
        <begin position="877"/>
        <end position="918"/>
    </location>
</feature>
<feature type="compositionally biased region" description="Polar residues" evidence="5">
    <location>
        <begin position="1298"/>
        <end position="1308"/>
    </location>
</feature>
<organism evidence="7 8">
    <name type="scientific">Fusarium ambrosium</name>
    <dbReference type="NCBI Taxonomy" id="131363"/>
    <lineage>
        <taxon>Eukaryota</taxon>
        <taxon>Fungi</taxon>
        <taxon>Dikarya</taxon>
        <taxon>Ascomycota</taxon>
        <taxon>Pezizomycotina</taxon>
        <taxon>Sordariomycetes</taxon>
        <taxon>Hypocreomycetidae</taxon>
        <taxon>Hypocreales</taxon>
        <taxon>Nectriaceae</taxon>
        <taxon>Fusarium</taxon>
        <taxon>Fusarium solani species complex</taxon>
    </lineage>
</organism>
<dbReference type="InterPro" id="IPR007111">
    <property type="entry name" value="NACHT_NTPase"/>
</dbReference>
<feature type="domain" description="NACHT" evidence="6">
    <location>
        <begin position="198"/>
        <end position="344"/>
    </location>
</feature>
<dbReference type="Pfam" id="PF24883">
    <property type="entry name" value="NPHP3_N"/>
    <property type="match status" value="1"/>
</dbReference>
<dbReference type="InterPro" id="IPR001680">
    <property type="entry name" value="WD40_rpt"/>
</dbReference>
<reference evidence="7 8" key="1">
    <citation type="submission" date="2017-06" db="EMBL/GenBank/DDBJ databases">
        <title>Cmopartive genomic analysis of Ambrosia Fusariam Clade fungi.</title>
        <authorList>
            <person name="Stajich J.E."/>
            <person name="Carrillo J."/>
            <person name="Kijimoto T."/>
            <person name="Eskalen A."/>
            <person name="O'Donnell K."/>
            <person name="Kasson M."/>
        </authorList>
    </citation>
    <scope>NUCLEOTIDE SEQUENCE [LARGE SCALE GENOMIC DNA]</scope>
    <source>
        <strain evidence="7 8">NRRL 20438</strain>
    </source>
</reference>
<dbReference type="PROSITE" id="PS50837">
    <property type="entry name" value="NACHT"/>
    <property type="match status" value="1"/>
</dbReference>
<dbReference type="PROSITE" id="PS50082">
    <property type="entry name" value="WD_REPEATS_2"/>
    <property type="match status" value="7"/>
</dbReference>
<sequence length="1392" mass="154151">MAEALGLVSSCLTIIELSAKIVGWCVEYSSAVRSASADIQRLQRQVEALQIIVQGHRDLLEGHNGAKLSVSNNVRQAVDACCGQLFQVHEKLKPKKRHSARNLLGIRALAWPFSGPDVLKLIGDIQSWMDIMDAGLQIDQCAIILDTNQQITLSKLPTATGASYNSHQNEHAPRCHPKTRLDLLSQIHQWAQDPQTKPLYWLNGMAGTGKSTISRTLAEAFASKGTLGATFFFKRGEHDRSASTLLFSTIAYQLAYAYPAALPHIIQAIEAEPSISQKPLKEQFQKLVLGPLSRIQTQSWNLILIIDALDECDSDPDIRIIISALTQANNLNSARLKVLVTSRPELPIRLGFSAYEGVYDTLILHEVPPLHVEADLFIYLMHEVKLIQDSFNRTVPTHRYLSLDWPNPLQIAILARSASPLFIIAATMTRIIGDRVLGSPDDQLSKILQDLTVRNDIGGNISATYMSALSPLIAHRSSRDKDHILQQFRAIIGPLILLQTPLSIECLGRLLDIPHKLIDQTLDSLHSVLSIPNTPDGVVRLFHLSFRDFLLNAEDPGNADFRINEADTHKELAFQCLDLLTKRTPLKKNICNFQWPGTSSCGISTKFKMQCLPAEVQYACLYWVHHLKNSQVQIHDSDRVHEFLKIHFLHWLEALGILGRVSETITQISMLKSLAQFESAPEALSFLEDARRFVLAYRHIAAQSPLQLYSSALIFSPVNSVIRQTFAKHMPAYITLLPKVDDDWSAALMALEGHQNMVFDAVFSPDSRLLASASDDATARIWEADTGEHLQTLEGHDSSVYSVAFSHDSKFLASASKDCTVRLWSVQTGDQLKTFTGHNNTVRTVVFSPDSRTLISGSDDTYVRVWSVETATAIHTLEGHHSPVEVCACSPNGSLVASGSMDDYVRVWSIRNGQHVRSLGNHKRGATSVAFSSDSSRIASTSRNGIVRIWSVEAGCCLQIYDEQQDHISSATWSLDLKMMAMTSSRDIHFRQFSPTEQMWNINAHAATSANFSPDSRLIASGSFDGCVRIWSTAPRASTGASEDQILSVDFALNSSLIAARSSKGISLWSTDTGDRLPLLEERIEWGKMTEFSPDATLLAAASADGLVRIWSTETGKCLYTLVSASTHPRSLAFSADSNRLVIMHKNGIIEGWKWDKGTYERIFLRCYDLPKFRSLAVGPGMEFLALTVEKGILVWEVGDYNYLLRANGFARFIAFSQDSELVASVHGTSGYINVWSVRTRQRLKQIPLPCDIYNLSFSPCNTTLYTTSGPFSLNETTRVARGSIPTSESTQSDDDTPTNSSSRSLSLAPTGLAETNGKFSLSEDRSWIQYSGQNLLWLPSESRPRDGYFGELFCVIGESTVVLGCSIKEIMVIGFSNPGAIIWGGWVNPVE</sequence>
<dbReference type="Gene3D" id="2.130.10.10">
    <property type="entry name" value="YVTN repeat-like/Quinoprotein amine dehydrogenase"/>
    <property type="match status" value="5"/>
</dbReference>
<comment type="caution">
    <text evidence="7">The sequence shown here is derived from an EMBL/GenBank/DDBJ whole genome shotgun (WGS) entry which is preliminary data.</text>
</comment>
<keyword evidence="1 3" id="KW-0853">WD repeat</keyword>
<dbReference type="SUPFAM" id="SSF52540">
    <property type="entry name" value="P-loop containing nucleoside triphosphate hydrolases"/>
    <property type="match status" value="1"/>
</dbReference>
<proteinExistence type="predicted"/>
<accession>A0A428T820</accession>
<dbReference type="PANTHER" id="PTHR19848">
    <property type="entry name" value="WD40 REPEAT PROTEIN"/>
    <property type="match status" value="1"/>
</dbReference>
<dbReference type="InterPro" id="IPR015943">
    <property type="entry name" value="WD40/YVTN_repeat-like_dom_sf"/>
</dbReference>
<evidence type="ECO:0000256" key="5">
    <source>
        <dbReference type="SAM" id="MobiDB-lite"/>
    </source>
</evidence>
<dbReference type="PROSITE" id="PS00678">
    <property type="entry name" value="WD_REPEATS_1"/>
    <property type="match status" value="1"/>
</dbReference>
<evidence type="ECO:0000256" key="4">
    <source>
        <dbReference type="SAM" id="Coils"/>
    </source>
</evidence>
<keyword evidence="8" id="KW-1185">Reference proteome</keyword>
<evidence type="ECO:0000313" key="7">
    <source>
        <dbReference type="EMBL" id="RSL98180.1"/>
    </source>
</evidence>
<keyword evidence="2" id="KW-0677">Repeat</keyword>